<dbReference type="Pfam" id="PF09924">
    <property type="entry name" value="LPG_synthase_C"/>
    <property type="match status" value="1"/>
</dbReference>
<evidence type="ECO:0000259" key="7">
    <source>
        <dbReference type="Pfam" id="PF09924"/>
    </source>
</evidence>
<dbReference type="RefSeq" id="WP_206004421.1">
    <property type="nucleotide sequence ID" value="NZ_CP070615.1"/>
</dbReference>
<keyword evidence="9" id="KW-1185">Reference proteome</keyword>
<accession>A0A974ZRN9</accession>
<gene>
    <name evidence="8" type="ORF">JWS13_03015</name>
</gene>
<feature type="transmembrane region" description="Helical" evidence="6">
    <location>
        <begin position="21"/>
        <end position="42"/>
    </location>
</feature>
<evidence type="ECO:0000256" key="6">
    <source>
        <dbReference type="SAM" id="Phobius"/>
    </source>
</evidence>
<feature type="transmembrane region" description="Helical" evidence="6">
    <location>
        <begin position="295"/>
        <end position="316"/>
    </location>
</feature>
<dbReference type="InterPro" id="IPR024320">
    <property type="entry name" value="LPG_synthase_C"/>
</dbReference>
<keyword evidence="8" id="KW-0614">Plasmid</keyword>
<evidence type="ECO:0000313" key="9">
    <source>
        <dbReference type="Proteomes" id="UP000662986"/>
    </source>
</evidence>
<comment type="subcellular location">
    <subcellularLocation>
        <location evidence="1">Cell membrane</location>
        <topology evidence="1">Multi-pass membrane protein</topology>
    </subcellularLocation>
</comment>
<keyword evidence="5 6" id="KW-0472">Membrane</keyword>
<reference evidence="8 9" key="2">
    <citation type="journal article" date="2022" name="Arch. Microbiol.">
        <title>Rhodococcus pseudokoreensis sp. nov. isolated from the rhizosphere of young M26 apple rootstocks.</title>
        <authorList>
            <person name="Kampfer P."/>
            <person name="Glaeser S.P."/>
            <person name="Blom J."/>
            <person name="Wolf J."/>
            <person name="Benning S."/>
            <person name="Schloter M."/>
            <person name="Neumann-Schaal M."/>
        </authorList>
    </citation>
    <scope>NUCLEOTIDE SEQUENCE [LARGE SCALE GENOMIC DNA]</scope>
    <source>
        <strain evidence="8 9">R79</strain>
    </source>
</reference>
<evidence type="ECO:0000256" key="2">
    <source>
        <dbReference type="ARBA" id="ARBA00022475"/>
    </source>
</evidence>
<evidence type="ECO:0000256" key="3">
    <source>
        <dbReference type="ARBA" id="ARBA00022692"/>
    </source>
</evidence>
<evidence type="ECO:0000256" key="1">
    <source>
        <dbReference type="ARBA" id="ARBA00004651"/>
    </source>
</evidence>
<sequence>MWVRMRGLGTRTRIRVVRVTNQLAPSVSAAPVCVLLLAAIWLSGVLTDGAAYNLPNYLVTTVLVFLVGAPVERRVGSLRFAVGAIAAQVSAVALGMSFAALVGAFGLGWDGGLGTGGVIGGYAWILGVLMMGSASMRTLWRRRIRVGVLVLLVTMALFRGLSQDVVLLGAALTGLVLGPWMVGRSAGGARLTGTRREGRVLIALIVAASALGQMFVALDLHAVGPLAVLRDLFAGTEWTAAQVRDICASGIDPRECRQGLLRLRLSGIGPTLLSVMPTLLLLVIAEGLRRGRRAAWCAAIVAYLVLIVVSVLNIVLRYVHAADVGSVFYGSAEMPGLHEAVVPLLLPVAIVAVLLSMRRHFTVSICVDTCRRVTTTVLATATGLAIAYVALGVAARQGFDRTPTVPALLADVPERLVPPVYLQWLDPGFLPTDTITTLLFEWTGVVFWAAAGVGLLKVFVTSAVGSRPGAAERARELVRGTGGSSLSWMTTWRGNHYWFGEDGESFVAYRVISGVALTTGDPVGPAGSLRHTVIAFAEYCTDNGWIPCFYSVTAEVRAVTDTLGWGSVQVAEESVLPLGELAFTGKSFQDVRTALNRARKCGITAEWMSYPSAPWVITDQIAAISQEWVSDKDAPEMGFTLGGLGELDDSEVRCLIAVDEHRTVHGVTSWLPVHRDGEIVGWTLDFMRRRSSEGFRPTMEFLIASAALLLQEEGAQFLSLSGAPLAKINPVEDVGAMTAALGKLLDVLAQVLEPVYGFRSLLAFKGKFQPRYEPMFMTYADPAALPSIGRAIARAYLPKLSGREGFQLVRTLVYR</sequence>
<evidence type="ECO:0000313" key="8">
    <source>
        <dbReference type="EMBL" id="QSE87642.1"/>
    </source>
</evidence>
<feature type="transmembrane region" description="Helical" evidence="6">
    <location>
        <begin position="445"/>
        <end position="465"/>
    </location>
</feature>
<dbReference type="InterPro" id="IPR051211">
    <property type="entry name" value="PG_lysyltransferase"/>
</dbReference>
<feature type="transmembrane region" description="Helical" evidence="6">
    <location>
        <begin position="336"/>
        <end position="355"/>
    </location>
</feature>
<protein>
    <submittedName>
        <fullName evidence="8">DUF2156 domain-containing protein</fullName>
    </submittedName>
</protein>
<organism evidence="8 9">
    <name type="scientific">Rhodococcus pseudokoreensis</name>
    <dbReference type="NCBI Taxonomy" id="2811421"/>
    <lineage>
        <taxon>Bacteria</taxon>
        <taxon>Bacillati</taxon>
        <taxon>Actinomycetota</taxon>
        <taxon>Actinomycetes</taxon>
        <taxon>Mycobacteriales</taxon>
        <taxon>Nocardiaceae</taxon>
        <taxon>Rhodococcus</taxon>
    </lineage>
</organism>
<feature type="transmembrane region" description="Helical" evidence="6">
    <location>
        <begin position="113"/>
        <end position="132"/>
    </location>
</feature>
<dbReference type="PANTHER" id="PTHR34697:SF2">
    <property type="entry name" value="PHOSPHATIDYLGLYCEROL LYSYLTRANSFERASE"/>
    <property type="match status" value="1"/>
</dbReference>
<reference evidence="8 9" key="1">
    <citation type="journal article" date="2021" name="Microbiol. Resour. Announc.">
        <title>Complete Genome Sequences of Two Rhodococcus sp. Strains with Large and Linear Chromosomes, Isolated from Apple Rhizosphere.</title>
        <authorList>
            <person name="Benning S."/>
            <person name="Brugnone N."/>
            <person name="Siani R."/>
            <person name="Kublik S."/>
            <person name="Schloter M."/>
            <person name="Rad V."/>
        </authorList>
    </citation>
    <scope>NUCLEOTIDE SEQUENCE [LARGE SCALE GENOMIC DNA]</scope>
    <source>
        <strain evidence="8 9">R79</strain>
    </source>
</reference>
<feature type="transmembrane region" description="Helical" evidence="6">
    <location>
        <begin position="144"/>
        <end position="161"/>
    </location>
</feature>
<name>A0A974ZRN9_9NOCA</name>
<keyword evidence="4 6" id="KW-1133">Transmembrane helix</keyword>
<evidence type="ECO:0000256" key="4">
    <source>
        <dbReference type="ARBA" id="ARBA00022989"/>
    </source>
</evidence>
<dbReference type="EMBL" id="CP070615">
    <property type="protein sequence ID" value="QSE87642.1"/>
    <property type="molecule type" value="Genomic_DNA"/>
</dbReference>
<proteinExistence type="predicted"/>
<feature type="transmembrane region" description="Helical" evidence="6">
    <location>
        <begin position="78"/>
        <end position="107"/>
    </location>
</feature>
<evidence type="ECO:0000256" key="5">
    <source>
        <dbReference type="ARBA" id="ARBA00023136"/>
    </source>
</evidence>
<geneLocation type="plasmid" evidence="8 9">
    <name>unnamed4</name>
</geneLocation>
<feature type="transmembrane region" description="Helical" evidence="6">
    <location>
        <begin position="54"/>
        <end position="71"/>
    </location>
</feature>
<feature type="transmembrane region" description="Helical" evidence="6">
    <location>
        <begin position="167"/>
        <end position="186"/>
    </location>
</feature>
<feature type="transmembrane region" description="Helical" evidence="6">
    <location>
        <begin position="198"/>
        <end position="218"/>
    </location>
</feature>
<dbReference type="Proteomes" id="UP000662986">
    <property type="component" value="Plasmid unnamed4"/>
</dbReference>
<keyword evidence="2" id="KW-1003">Cell membrane</keyword>
<feature type="transmembrane region" description="Helical" evidence="6">
    <location>
        <begin position="267"/>
        <end position="288"/>
    </location>
</feature>
<feature type="transmembrane region" description="Helical" evidence="6">
    <location>
        <begin position="376"/>
        <end position="395"/>
    </location>
</feature>
<dbReference type="PANTHER" id="PTHR34697">
    <property type="entry name" value="PHOSPHATIDYLGLYCEROL LYSYLTRANSFERASE"/>
    <property type="match status" value="1"/>
</dbReference>
<feature type="domain" description="Phosphatidylglycerol lysyltransferase C-terminal" evidence="7">
    <location>
        <begin position="478"/>
        <end position="779"/>
    </location>
</feature>
<keyword evidence="3 6" id="KW-0812">Transmembrane</keyword>